<dbReference type="Proteomes" id="UP000286288">
    <property type="component" value="Unassembled WGS sequence"/>
</dbReference>
<dbReference type="SUPFAM" id="SSF52540">
    <property type="entry name" value="P-loop containing nucleoside triphosphate hydrolases"/>
    <property type="match status" value="1"/>
</dbReference>
<organism evidence="3 4">
    <name type="scientific">Enterococcus casseliflavus</name>
    <name type="common">Enterococcus flavescens</name>
    <dbReference type="NCBI Taxonomy" id="37734"/>
    <lineage>
        <taxon>Bacteria</taxon>
        <taxon>Bacillati</taxon>
        <taxon>Bacillota</taxon>
        <taxon>Bacilli</taxon>
        <taxon>Lactobacillales</taxon>
        <taxon>Enterococcaceae</taxon>
        <taxon>Enterococcus</taxon>
    </lineage>
</organism>
<dbReference type="Gene3D" id="3.40.50.300">
    <property type="entry name" value="P-loop containing nucleotide triphosphate hydrolases"/>
    <property type="match status" value="1"/>
</dbReference>
<name>A0A415EKM1_ENTCA</name>
<dbReference type="InterPro" id="IPR027417">
    <property type="entry name" value="P-loop_NTPase"/>
</dbReference>
<comment type="caution">
    <text evidence="3">The sequence shown here is derived from an EMBL/GenBank/DDBJ whole genome shotgun (WGS) entry which is preliminary data.</text>
</comment>
<feature type="coiled-coil region" evidence="1">
    <location>
        <begin position="396"/>
        <end position="455"/>
    </location>
</feature>
<dbReference type="InterPro" id="IPR026866">
    <property type="entry name" value="CR006_AAA"/>
</dbReference>
<dbReference type="EMBL" id="QRMZ01000048">
    <property type="protein sequence ID" value="RHK02215.1"/>
    <property type="molecule type" value="Genomic_DNA"/>
</dbReference>
<proteinExistence type="predicted"/>
<accession>A0A415EKM1</accession>
<feature type="domain" description="Protein CR006 P-loop" evidence="2">
    <location>
        <begin position="14"/>
        <end position="707"/>
    </location>
</feature>
<evidence type="ECO:0000313" key="4">
    <source>
        <dbReference type="Proteomes" id="UP000286288"/>
    </source>
</evidence>
<sequence length="722" mass="83905">MGIDINLTNHSHIFSDNELLDLKERNFLYGKNGTGKTTLCQEIKEQFGQEFDVRIFQGFESVIGEDEKLNAIVLGEENKVVQEMIDSKRKIIKNKEEQITQTVLLLNCLRGEDGVEKSPLLLQYENTKKNVTKKNNEIIEALQKCSREITYEFNLGRKYNRTNFKKDTLSSKKLAEEDYRRLCTIAETSGKAELAKLELPVINFEAYHKSVDEILKSKVNVIEIKELQKNPLKRKFAENGLELHNAGDTCTFCGGEVTSERIAELKSVFDTQEVFQLQDRISKGIRTLDKCLDLLTTVSTLALADFYAHFDVEKINAQLVSVKNDQINFFEACKKALEKKDLFTSIDSFDLKIPESFSGVQTEINDLIRLHNEFSINLEDNKNKAKVKIRLHRVAEKCEEIEYEKIESELETLKKISSDAYRLLDAEIKKTDLNKKLLESEIIVAREEIKQLQEEIKNPEIIITKINEKLVKSGKQNLELKYIEAGKHYKILNKDGSTRNIQEISQGEKNIIAFLYFIGSLDSSDLETGKPKIIILDDPMCSNDDTMQYLIISEIEKVYSRKDLFRHFILLTHNSHFYLKATYNRRNRRDGKNPYEIDRFIRLLNDGNHTSFKYLQNKNEDFATQYGSLWKELKFLYENDKKEFMCNTIRRIIETYVVFNGVSGNKDAESKMLFHTNSHLAEVGDLETDTNGYTREEIIGFMRTFFKKNNAEKHFNNYWNKN</sequence>
<gene>
    <name evidence="3" type="ORF">DW084_18065</name>
</gene>
<protein>
    <recommendedName>
        <fullName evidence="2">Protein CR006 P-loop domain-containing protein</fullName>
    </recommendedName>
</protein>
<reference evidence="3 4" key="1">
    <citation type="submission" date="2018-08" db="EMBL/GenBank/DDBJ databases">
        <title>A genome reference for cultivated species of the human gut microbiota.</title>
        <authorList>
            <person name="Zou Y."/>
            <person name="Xue W."/>
            <person name="Luo G."/>
        </authorList>
    </citation>
    <scope>NUCLEOTIDE SEQUENCE [LARGE SCALE GENOMIC DNA]</scope>
    <source>
        <strain evidence="3 4">AF48-16</strain>
    </source>
</reference>
<evidence type="ECO:0000259" key="2">
    <source>
        <dbReference type="Pfam" id="PF13166"/>
    </source>
</evidence>
<dbReference type="Pfam" id="PF13166">
    <property type="entry name" value="AAA_13"/>
    <property type="match status" value="1"/>
</dbReference>
<keyword evidence="1" id="KW-0175">Coiled coil</keyword>
<evidence type="ECO:0000256" key="1">
    <source>
        <dbReference type="SAM" id="Coils"/>
    </source>
</evidence>
<dbReference type="AlphaFoldDB" id="A0A415EKM1"/>
<evidence type="ECO:0000313" key="3">
    <source>
        <dbReference type="EMBL" id="RHK02215.1"/>
    </source>
</evidence>